<dbReference type="HOGENOM" id="CLU_1863411_0_0_3"/>
<evidence type="ECO:0000313" key="2">
    <source>
        <dbReference type="Proteomes" id="UP000001423"/>
    </source>
</evidence>
<dbReference type="KEGG" id="pmt:PMT_1876"/>
<evidence type="ECO:0000313" key="1">
    <source>
        <dbReference type="EMBL" id="CAE22051.1"/>
    </source>
</evidence>
<gene>
    <name evidence="1" type="ordered locus">PMT_1876</name>
</gene>
<keyword evidence="2" id="KW-1185">Reference proteome</keyword>
<dbReference type="EMBL" id="BX548175">
    <property type="protein sequence ID" value="CAE22051.1"/>
    <property type="molecule type" value="Genomic_DNA"/>
</dbReference>
<sequence length="137" mass="14321">MGTLENKGGTINNQGVLFCTYAPHFPEASGSVDGGKIYLYDSGTLNNNAWLCIKARSRLDIDASSTLNNLSFLQIIGDEGGGTLDNNGGTVNNKCGDTPPGEDDDFGGLKVYAGKLNINNGGKLYSYGSSTIKTGSE</sequence>
<organism evidence="1 2">
    <name type="scientific">Prochlorococcus marinus (strain MIT 9313)</name>
    <dbReference type="NCBI Taxonomy" id="74547"/>
    <lineage>
        <taxon>Bacteria</taxon>
        <taxon>Bacillati</taxon>
        <taxon>Cyanobacteriota</taxon>
        <taxon>Cyanophyceae</taxon>
        <taxon>Synechococcales</taxon>
        <taxon>Prochlorococcaceae</taxon>
        <taxon>Prochlorococcus</taxon>
    </lineage>
</organism>
<dbReference type="RefSeq" id="WP_011131243.1">
    <property type="nucleotide sequence ID" value="NC_005071.1"/>
</dbReference>
<protein>
    <submittedName>
        <fullName evidence="1">Uncharacterized protein</fullName>
    </submittedName>
</protein>
<reference evidence="1 2" key="1">
    <citation type="journal article" date="2003" name="Nature">
        <title>Genome divergence in two Prochlorococcus ecotypes reflects oceanic niche differentiation.</title>
        <authorList>
            <person name="Rocap G."/>
            <person name="Larimer F.W."/>
            <person name="Lamerdin J.E."/>
            <person name="Malfatti S."/>
            <person name="Chain P."/>
            <person name="Ahlgren N.A."/>
            <person name="Arellano A."/>
            <person name="Coleman M."/>
            <person name="Hauser L."/>
            <person name="Hess W.R."/>
            <person name="Johnson Z.I."/>
            <person name="Land M.L."/>
            <person name="Lindell D."/>
            <person name="Post A.F."/>
            <person name="Regala W."/>
            <person name="Shah M."/>
            <person name="Shaw S.L."/>
            <person name="Steglich C."/>
            <person name="Sullivan M.B."/>
            <person name="Ting C.S."/>
            <person name="Tolonen A."/>
            <person name="Webb E.A."/>
            <person name="Zinser E.R."/>
            <person name="Chisholm S.W."/>
        </authorList>
    </citation>
    <scope>NUCLEOTIDE SEQUENCE [LARGE SCALE GENOMIC DNA]</scope>
    <source>
        <strain evidence="2">MIT 9313</strain>
    </source>
</reference>
<dbReference type="AlphaFoldDB" id="Q7V4R9"/>
<dbReference type="eggNOG" id="COG2931">
    <property type="taxonomic scope" value="Bacteria"/>
</dbReference>
<dbReference type="Proteomes" id="UP000001423">
    <property type="component" value="Chromosome"/>
</dbReference>
<accession>Q7V4R9</accession>
<name>Q7V4R9_PROMM</name>
<proteinExistence type="predicted"/>